<evidence type="ECO:0000256" key="5">
    <source>
        <dbReference type="ARBA" id="ARBA00023136"/>
    </source>
</evidence>
<evidence type="ECO:0000256" key="1">
    <source>
        <dbReference type="ARBA" id="ARBA00004651"/>
    </source>
</evidence>
<evidence type="ECO:0000256" key="6">
    <source>
        <dbReference type="SAM" id="Phobius"/>
    </source>
</evidence>
<feature type="transmembrane region" description="Helical" evidence="6">
    <location>
        <begin position="64"/>
        <end position="87"/>
    </location>
</feature>
<comment type="subcellular location">
    <subcellularLocation>
        <location evidence="1">Cell membrane</location>
        <topology evidence="1">Multi-pass membrane protein</topology>
    </subcellularLocation>
</comment>
<evidence type="ECO:0000256" key="2">
    <source>
        <dbReference type="ARBA" id="ARBA00022475"/>
    </source>
</evidence>
<feature type="transmembrane region" description="Helical" evidence="6">
    <location>
        <begin position="36"/>
        <end position="57"/>
    </location>
</feature>
<keyword evidence="3 6" id="KW-0812">Transmembrane</keyword>
<reference evidence="8 9" key="1">
    <citation type="submission" date="2015-11" db="EMBL/GenBank/DDBJ databases">
        <title>Genome sequence of Pyrodictium occultum PL-19, a marine hyperthermophilic archaeon isolated from Volcano, Italy.</title>
        <authorList>
            <person name="Utturkar S."/>
            <person name="Huber H."/>
            <person name="Leptihn S."/>
            <person name="Brown S."/>
            <person name="Stetter K.O."/>
            <person name="Podar M."/>
        </authorList>
    </citation>
    <scope>NUCLEOTIDE SEQUENCE [LARGE SCALE GENOMIC DNA]</scope>
    <source>
        <strain evidence="8 9">PL-19</strain>
    </source>
</reference>
<dbReference type="AlphaFoldDB" id="A0A0V8RWU2"/>
<organism evidence="8 9">
    <name type="scientific">Pyrodictium occultum</name>
    <dbReference type="NCBI Taxonomy" id="2309"/>
    <lineage>
        <taxon>Archaea</taxon>
        <taxon>Thermoproteota</taxon>
        <taxon>Thermoprotei</taxon>
        <taxon>Desulfurococcales</taxon>
        <taxon>Pyrodictiaceae</taxon>
        <taxon>Pyrodictium</taxon>
    </lineage>
</organism>
<dbReference type="STRING" id="2309.CF15_07385"/>
<feature type="transmembrane region" description="Helical" evidence="6">
    <location>
        <begin position="222"/>
        <end position="247"/>
    </location>
</feature>
<dbReference type="EMBL" id="LNTB01000001">
    <property type="protein sequence ID" value="KSW12534.1"/>
    <property type="molecule type" value="Genomic_DNA"/>
</dbReference>
<sequence>MSPVAWLAGIGEKLNPDLRYHVLGSGLSTSLERYTLAYLIVMAIAVPSVAAAVFTLLEYRGLPAAVAAAAAAGSGLATFTIMLASYISLPMLAYANRGSKLEPRFLLFAESLSTKLLAGADLATAFIMTYEMEAEELRDFLLEVEYIASGLRAGMPPEGVLEEAARLTPSPSLKRLFTSLAAAARTGTGVREIVLAAIREHLYSLETEIERLSRSLGAILEVYVAASAMLPVAVGVVGLLLAIGFQGAAAIPGLNINSILFLLTFIAVPVVSATVVVLVDSMLSRVRI</sequence>
<evidence type="ECO:0000259" key="7">
    <source>
        <dbReference type="Pfam" id="PF00482"/>
    </source>
</evidence>
<keyword evidence="9" id="KW-1185">Reference proteome</keyword>
<dbReference type="InterPro" id="IPR018076">
    <property type="entry name" value="T2SS_GspF_dom"/>
</dbReference>
<proteinExistence type="predicted"/>
<protein>
    <recommendedName>
        <fullName evidence="7">Type II secretion system protein GspF domain-containing protein</fullName>
    </recommendedName>
</protein>
<feature type="domain" description="Type II secretion system protein GspF" evidence="7">
    <location>
        <begin position="108"/>
        <end position="237"/>
    </location>
</feature>
<comment type="caution">
    <text evidence="8">The sequence shown here is derived from an EMBL/GenBank/DDBJ whole genome shotgun (WGS) entry which is preliminary data.</text>
</comment>
<feature type="transmembrane region" description="Helical" evidence="6">
    <location>
        <begin position="259"/>
        <end position="279"/>
    </location>
</feature>
<evidence type="ECO:0000256" key="4">
    <source>
        <dbReference type="ARBA" id="ARBA00022989"/>
    </source>
</evidence>
<gene>
    <name evidence="8" type="ORF">CF15_07385</name>
</gene>
<evidence type="ECO:0000256" key="3">
    <source>
        <dbReference type="ARBA" id="ARBA00022692"/>
    </source>
</evidence>
<dbReference type="OrthoDB" id="385425at2157"/>
<keyword evidence="4 6" id="KW-1133">Transmembrane helix</keyword>
<keyword evidence="5 6" id="KW-0472">Membrane</keyword>
<dbReference type="Pfam" id="PF00482">
    <property type="entry name" value="T2SSF"/>
    <property type="match status" value="1"/>
</dbReference>
<dbReference type="Proteomes" id="UP000053352">
    <property type="component" value="Unassembled WGS sequence"/>
</dbReference>
<evidence type="ECO:0000313" key="8">
    <source>
        <dbReference type="EMBL" id="KSW12534.1"/>
    </source>
</evidence>
<name>A0A0V8RWU2_PYROC</name>
<keyword evidence="2" id="KW-1003">Cell membrane</keyword>
<evidence type="ECO:0000313" key="9">
    <source>
        <dbReference type="Proteomes" id="UP000053352"/>
    </source>
</evidence>
<dbReference type="GO" id="GO:0005886">
    <property type="term" value="C:plasma membrane"/>
    <property type="evidence" value="ECO:0007669"/>
    <property type="project" value="UniProtKB-SubCell"/>
</dbReference>
<accession>A0A0V8RWU2</accession>